<dbReference type="EMBL" id="JAUSVX010000032">
    <property type="protein sequence ID" value="MDQ0475240.1"/>
    <property type="molecule type" value="Genomic_DNA"/>
</dbReference>
<proteinExistence type="predicted"/>
<comment type="caution">
    <text evidence="2">The sequence shown here is derived from an EMBL/GenBank/DDBJ whole genome shotgun (WGS) entry which is preliminary data.</text>
</comment>
<evidence type="ECO:0000256" key="1">
    <source>
        <dbReference type="SAM" id="MobiDB-lite"/>
    </source>
</evidence>
<evidence type="ECO:0000313" key="2">
    <source>
        <dbReference type="EMBL" id="MDQ0475240.1"/>
    </source>
</evidence>
<dbReference type="Proteomes" id="UP001242480">
    <property type="component" value="Unassembled WGS sequence"/>
</dbReference>
<sequence>MAAAMRRKAYDPTASLDGGGLPFRQFTTEPTKLFVDQVAEHIKQTGQPETCDGLFRGQLDQDTRYRILRKINIDRRKRPEGDRATCPMCTPNRFLEGAIVYCHEIGVVAVIGHCCATHADEAQRDFRKAELKWSQETYLMAALPQLRGKQQALAKLRGAADAALALYRKFRLGAPRLHQHLRDVAVRGGRLVLYEVLRTADEDQGDRRDYTGPAGFRGKGSSETETRDHTFGVIGGVTATLSNYNPVKELADAIRFADSMVFTGDEGAAIDFVAQLDDDPARRGAAVAICQGTDHRYKKFSSRLVDFLAFWDADNVERLNQYGQSEWNPHPFQVRRNVRRGSTWITIREHRSQTPLTLLLPATLLGLTLPEWTHFEFRTSPPAT</sequence>
<dbReference type="RefSeq" id="WP_307286193.1">
    <property type="nucleotide sequence ID" value="NZ_JAUSVX010000032.1"/>
</dbReference>
<accession>A0ABU0JLS5</accession>
<organism evidence="2 3">
    <name type="scientific">Labrys wisconsinensis</name>
    <dbReference type="NCBI Taxonomy" id="425677"/>
    <lineage>
        <taxon>Bacteria</taxon>
        <taxon>Pseudomonadati</taxon>
        <taxon>Pseudomonadota</taxon>
        <taxon>Alphaproteobacteria</taxon>
        <taxon>Hyphomicrobiales</taxon>
        <taxon>Xanthobacteraceae</taxon>
        <taxon>Labrys</taxon>
    </lineage>
</organism>
<gene>
    <name evidence="2" type="ORF">QO011_008282</name>
</gene>
<feature type="region of interest" description="Disordered" evidence="1">
    <location>
        <begin position="204"/>
        <end position="227"/>
    </location>
</feature>
<name>A0ABU0JLS5_9HYPH</name>
<evidence type="ECO:0000313" key="3">
    <source>
        <dbReference type="Proteomes" id="UP001242480"/>
    </source>
</evidence>
<reference evidence="2 3" key="1">
    <citation type="submission" date="2023-07" db="EMBL/GenBank/DDBJ databases">
        <title>Genomic Encyclopedia of Type Strains, Phase IV (KMG-IV): sequencing the most valuable type-strain genomes for metagenomic binning, comparative biology and taxonomic classification.</title>
        <authorList>
            <person name="Goeker M."/>
        </authorList>
    </citation>
    <scope>NUCLEOTIDE SEQUENCE [LARGE SCALE GENOMIC DNA]</scope>
    <source>
        <strain evidence="2 3">DSM 19619</strain>
    </source>
</reference>
<protein>
    <submittedName>
        <fullName evidence="2">Uncharacterized protein</fullName>
    </submittedName>
</protein>
<keyword evidence="3" id="KW-1185">Reference proteome</keyword>